<dbReference type="Proteomes" id="UP000189462">
    <property type="component" value="Unassembled WGS sequence"/>
</dbReference>
<dbReference type="InterPro" id="IPR013358">
    <property type="entry name" value="Pilus_biogenesis_MshL"/>
</dbReference>
<organism evidence="6 7">
    <name type="scientific">Thioalkalivibrio denitrificans</name>
    <dbReference type="NCBI Taxonomy" id="108003"/>
    <lineage>
        <taxon>Bacteria</taxon>
        <taxon>Pseudomonadati</taxon>
        <taxon>Pseudomonadota</taxon>
        <taxon>Gammaproteobacteria</taxon>
        <taxon>Chromatiales</taxon>
        <taxon>Ectothiorhodospiraceae</taxon>
        <taxon>Thioalkalivibrio</taxon>
    </lineage>
</organism>
<evidence type="ECO:0000259" key="5">
    <source>
        <dbReference type="SMART" id="SM00965"/>
    </source>
</evidence>
<evidence type="ECO:0000256" key="1">
    <source>
        <dbReference type="ARBA" id="ARBA00022448"/>
    </source>
</evidence>
<dbReference type="GO" id="GO:0015627">
    <property type="term" value="C:type II protein secretion system complex"/>
    <property type="evidence" value="ECO:0007669"/>
    <property type="project" value="TreeGrafter"/>
</dbReference>
<keyword evidence="7" id="KW-1185">Reference proteome</keyword>
<dbReference type="STRING" id="108003.B1C78_04550"/>
<evidence type="ECO:0000313" key="6">
    <source>
        <dbReference type="EMBL" id="OOG26781.1"/>
    </source>
</evidence>
<dbReference type="PANTHER" id="PTHR30332">
    <property type="entry name" value="PROBABLE GENERAL SECRETION PATHWAY PROTEIN D"/>
    <property type="match status" value="1"/>
</dbReference>
<dbReference type="PRINTS" id="PR00811">
    <property type="entry name" value="BCTERIALGSPD"/>
</dbReference>
<name>A0A1V3NP25_9GAMM</name>
<dbReference type="InterPro" id="IPR004846">
    <property type="entry name" value="T2SS/T3SS_dom"/>
</dbReference>
<gene>
    <name evidence="6" type="ORF">B1C78_04550</name>
</gene>
<feature type="domain" description="Secretin/TonB short N-terminal" evidence="5">
    <location>
        <begin position="81"/>
        <end position="129"/>
    </location>
</feature>
<reference evidence="6 7" key="1">
    <citation type="submission" date="2017-02" db="EMBL/GenBank/DDBJ databases">
        <title>Genomic diversity within the haloalkaliphilic genus Thioalkalivibrio.</title>
        <authorList>
            <person name="Ahn A.-C."/>
            <person name="Meier-Kolthoff J."/>
            <person name="Overmars L."/>
            <person name="Richter M."/>
            <person name="Woyke T."/>
            <person name="Sorokin D.Y."/>
            <person name="Muyzer G."/>
        </authorList>
    </citation>
    <scope>NUCLEOTIDE SEQUENCE [LARGE SCALE GENOMIC DNA]</scope>
    <source>
        <strain evidence="6 7">ALJD</strain>
    </source>
</reference>
<dbReference type="NCBIfam" id="TIGR02519">
    <property type="entry name" value="pilus_MshL"/>
    <property type="match status" value="1"/>
</dbReference>
<feature type="compositionally biased region" description="Basic and acidic residues" evidence="4">
    <location>
        <begin position="158"/>
        <end position="167"/>
    </location>
</feature>
<dbReference type="AlphaFoldDB" id="A0A1V3NP25"/>
<dbReference type="Gene3D" id="3.30.1370.130">
    <property type="match status" value="1"/>
</dbReference>
<dbReference type="GO" id="GO:0009297">
    <property type="term" value="P:pilus assembly"/>
    <property type="evidence" value="ECO:0007669"/>
    <property type="project" value="InterPro"/>
</dbReference>
<dbReference type="InterPro" id="IPR050810">
    <property type="entry name" value="Bact_Secretion_Sys_Channel"/>
</dbReference>
<dbReference type="Pfam" id="PF00263">
    <property type="entry name" value="Secretin"/>
    <property type="match status" value="1"/>
</dbReference>
<evidence type="ECO:0000256" key="2">
    <source>
        <dbReference type="ARBA" id="ARBA00023136"/>
    </source>
</evidence>
<feature type="region of interest" description="Disordered" evidence="4">
    <location>
        <begin position="151"/>
        <end position="185"/>
    </location>
</feature>
<feature type="region of interest" description="Disordered" evidence="4">
    <location>
        <begin position="15"/>
        <end position="41"/>
    </location>
</feature>
<dbReference type="SMART" id="SM00965">
    <property type="entry name" value="STN"/>
    <property type="match status" value="1"/>
</dbReference>
<proteinExistence type="predicted"/>
<dbReference type="EMBL" id="MVBK01000026">
    <property type="protein sequence ID" value="OOG26781.1"/>
    <property type="molecule type" value="Genomic_DNA"/>
</dbReference>
<dbReference type="InterPro" id="IPR011662">
    <property type="entry name" value="Secretin/TonB_short_N"/>
</dbReference>
<evidence type="ECO:0000256" key="3">
    <source>
        <dbReference type="ARBA" id="ARBA00023237"/>
    </source>
</evidence>
<dbReference type="GO" id="GO:0009306">
    <property type="term" value="P:protein secretion"/>
    <property type="evidence" value="ECO:0007669"/>
    <property type="project" value="InterPro"/>
</dbReference>
<accession>A0A1V3NP25</accession>
<sequence length="546" mass="58955">MVCLAALVLAACATTPTESPPAESPPTAQAAPPQPPQEVTDALLPPLSLPAPEYDEPRFDIDVADVEARAFFMGLVRDSDYNMVVHPSVTGTISLTLADVTIPEVMEVVRQVYGYEYELTRNGFLVMPARLQARIFHVNYLNLRRDGESQTRVSSGEGFRDREHRPGDTAVISGPRPTGEAFGSRVRTSTESDFWRELEWALTAIVGEGEGRSVVVTPQSNLVLVRGLPSELREAAAYLADVQDSMTRQVILEAKVIEVVLSDGFQAGINWAALGKPASGHEVVIGQTGGGTIFGEDGVSEIAGQTGNLDPRNLSQVDNVLTSAFGGVFSAAISMNDFTAFIELLESQGDVQVLSSPRVSTVNNQKAVIKVGTDEFFVTDISATTVVGTAATTSPNVTLTPFFSGIALDVTPQISREGEVILHIHPTVSEVVDQRKDISLGGETQSVPLALSTVRESDSIVRARSGQIVVIGGMMQESSQDMRGQVPLLGDVPVIGRLFRHQRRSTRKTELVILLRPIVVDHDGVWDRARDSGSERMRELIRSQGM</sequence>
<protein>
    <submittedName>
        <fullName evidence="6">Pilus (MSHA type) biogenesis protein MshL</fullName>
    </submittedName>
</protein>
<dbReference type="InterPro" id="IPR011514">
    <property type="entry name" value="Secretin_N_2"/>
</dbReference>
<keyword evidence="3" id="KW-0998">Cell outer membrane</keyword>
<keyword evidence="2" id="KW-0472">Membrane</keyword>
<dbReference type="InterPro" id="IPR001775">
    <property type="entry name" value="GspD/PilQ"/>
</dbReference>
<keyword evidence="1" id="KW-0813">Transport</keyword>
<dbReference type="OrthoDB" id="9775455at2"/>
<evidence type="ECO:0000313" key="7">
    <source>
        <dbReference type="Proteomes" id="UP000189462"/>
    </source>
</evidence>
<dbReference type="PANTHER" id="PTHR30332:SF17">
    <property type="entry name" value="TYPE IV PILIATION SYSTEM PROTEIN DR_0774-RELATED"/>
    <property type="match status" value="1"/>
</dbReference>
<dbReference type="Pfam" id="PF07655">
    <property type="entry name" value="Secretin_N_2"/>
    <property type="match status" value="1"/>
</dbReference>
<dbReference type="GO" id="GO:0019867">
    <property type="term" value="C:outer membrane"/>
    <property type="evidence" value="ECO:0007669"/>
    <property type="project" value="InterPro"/>
</dbReference>
<evidence type="ECO:0000256" key="4">
    <source>
        <dbReference type="SAM" id="MobiDB-lite"/>
    </source>
</evidence>
<comment type="caution">
    <text evidence="6">The sequence shown here is derived from an EMBL/GenBank/DDBJ whole genome shotgun (WGS) entry which is preliminary data.</text>
</comment>